<dbReference type="SUPFAM" id="SSF52058">
    <property type="entry name" value="L domain-like"/>
    <property type="match status" value="1"/>
</dbReference>
<evidence type="ECO:0000256" key="2">
    <source>
        <dbReference type="SAM" id="Coils"/>
    </source>
</evidence>
<evidence type="ECO:0000313" key="6">
    <source>
        <dbReference type="Proteomes" id="UP000236291"/>
    </source>
</evidence>
<feature type="domain" description="Disease resistance protein At4g27190-like leucine-rich repeats" evidence="4">
    <location>
        <begin position="115"/>
        <end position="214"/>
    </location>
</feature>
<dbReference type="Proteomes" id="UP000236291">
    <property type="component" value="Unassembled WGS sequence"/>
</dbReference>
<dbReference type="AlphaFoldDB" id="A0A2K3N4U6"/>
<evidence type="ECO:0000259" key="4">
    <source>
        <dbReference type="Pfam" id="PF23247"/>
    </source>
</evidence>
<evidence type="ECO:0000256" key="3">
    <source>
        <dbReference type="SAM" id="MobiDB-lite"/>
    </source>
</evidence>
<keyword evidence="1" id="KW-0611">Plant defense</keyword>
<protein>
    <submittedName>
        <fullName evidence="5">Putative NBS-LRR resistance protein</fullName>
    </submittedName>
</protein>
<proteinExistence type="predicted"/>
<dbReference type="InterPro" id="IPR057135">
    <property type="entry name" value="At4g27190-like_LRR"/>
</dbReference>
<accession>A0A2K3N4U6</accession>
<dbReference type="InterPro" id="IPR050905">
    <property type="entry name" value="Plant_NBS-LRR"/>
</dbReference>
<dbReference type="PANTHER" id="PTHR33463">
    <property type="entry name" value="NB-ARC DOMAIN-CONTAINING PROTEIN-RELATED"/>
    <property type="match status" value="1"/>
</dbReference>
<gene>
    <name evidence="5" type="ORF">L195_g021310</name>
</gene>
<dbReference type="PANTHER" id="PTHR33463:SF105">
    <property type="entry name" value="AND NB-ARC DOMAIN DISEASE RESISTANCE PROTEIN, PUTATIVE-RELATED"/>
    <property type="match status" value="1"/>
</dbReference>
<feature type="non-terminal residue" evidence="5">
    <location>
        <position position="677"/>
    </location>
</feature>
<name>A0A2K3N4U6_TRIPR</name>
<organism evidence="5 6">
    <name type="scientific">Trifolium pratense</name>
    <name type="common">Red clover</name>
    <dbReference type="NCBI Taxonomy" id="57577"/>
    <lineage>
        <taxon>Eukaryota</taxon>
        <taxon>Viridiplantae</taxon>
        <taxon>Streptophyta</taxon>
        <taxon>Embryophyta</taxon>
        <taxon>Tracheophyta</taxon>
        <taxon>Spermatophyta</taxon>
        <taxon>Magnoliopsida</taxon>
        <taxon>eudicotyledons</taxon>
        <taxon>Gunneridae</taxon>
        <taxon>Pentapetalae</taxon>
        <taxon>rosids</taxon>
        <taxon>fabids</taxon>
        <taxon>Fabales</taxon>
        <taxon>Fabaceae</taxon>
        <taxon>Papilionoideae</taxon>
        <taxon>50 kb inversion clade</taxon>
        <taxon>NPAAA clade</taxon>
        <taxon>Hologalegina</taxon>
        <taxon>IRL clade</taxon>
        <taxon>Trifolieae</taxon>
        <taxon>Trifolium</taxon>
    </lineage>
</organism>
<keyword evidence="2" id="KW-0175">Coiled coil</keyword>
<feature type="coiled-coil region" evidence="2">
    <location>
        <begin position="645"/>
        <end position="672"/>
    </location>
</feature>
<dbReference type="EMBL" id="ASHM01016252">
    <property type="protein sequence ID" value="PNX98070.1"/>
    <property type="molecule type" value="Genomic_DNA"/>
</dbReference>
<reference evidence="5 6" key="1">
    <citation type="journal article" date="2014" name="Am. J. Bot.">
        <title>Genome assembly and annotation for red clover (Trifolium pratense; Fabaceae).</title>
        <authorList>
            <person name="Istvanek J."/>
            <person name="Jaros M."/>
            <person name="Krenek A."/>
            <person name="Repkova J."/>
        </authorList>
    </citation>
    <scope>NUCLEOTIDE SEQUENCE [LARGE SCALE GENOMIC DNA]</scope>
    <source>
        <strain evidence="6">cv. Tatra</strain>
        <tissue evidence="5">Young leaves</tissue>
    </source>
</reference>
<reference evidence="5 6" key="2">
    <citation type="journal article" date="2017" name="Front. Plant Sci.">
        <title>Gene Classification and Mining of Molecular Markers Useful in Red Clover (Trifolium pratense) Breeding.</title>
        <authorList>
            <person name="Istvanek J."/>
            <person name="Dluhosova J."/>
            <person name="Dluhos P."/>
            <person name="Patkova L."/>
            <person name="Nedelnik J."/>
            <person name="Repkova J."/>
        </authorList>
    </citation>
    <scope>NUCLEOTIDE SEQUENCE [LARGE SCALE GENOMIC DNA]</scope>
    <source>
        <strain evidence="6">cv. Tatra</strain>
        <tissue evidence="5">Young leaves</tissue>
    </source>
</reference>
<evidence type="ECO:0000256" key="1">
    <source>
        <dbReference type="ARBA" id="ARBA00022821"/>
    </source>
</evidence>
<dbReference type="Pfam" id="PF23247">
    <property type="entry name" value="LRR_RPS2"/>
    <property type="match status" value="2"/>
</dbReference>
<dbReference type="STRING" id="57577.A0A2K3N4U6"/>
<feature type="region of interest" description="Disordered" evidence="3">
    <location>
        <begin position="439"/>
        <end position="481"/>
    </location>
</feature>
<comment type="caution">
    <text evidence="5">The sequence shown here is derived from an EMBL/GenBank/DDBJ whole genome shotgun (WGS) entry which is preliminary data.</text>
</comment>
<evidence type="ECO:0000313" key="5">
    <source>
        <dbReference type="EMBL" id="PNX98070.1"/>
    </source>
</evidence>
<feature type="domain" description="Disease resistance protein At4g27190-like leucine-rich repeats" evidence="4">
    <location>
        <begin position="4"/>
        <end position="97"/>
    </location>
</feature>
<sequence>MEHLLALEMLNVSKSNVESILCLSEESEWQINLGLQNIILHNLPMMIYLFMGPKNAFALKNLKSITISQCEKLEIVFSTSILRCLSQLSHLRIQECNELKHIIEDDDDDIENQGMSKTYFPVLKTLAVAMCNKLKSVFPISMKKELPPELKVMMIGEAHELKEIFKSVGGDNQKVEIPNLKSVVFVNLPSLCHVQGIQFQAVENHYIQNCKELSPTSLTSSRNFGRHAFRIDGIDFDVHVNLIGLFQQLKNMMAASSQKEMNRTPETKHEFIENVPDLEIPSVTTLPTNSQELTSEESTSQHLLEEIDNTIKLSQGIQVSVEEGTASTSYANTITSSTHLESEYGDGQIGIPFPVSTTDCLNIADVNLGDSHETTQTNNQVSLNDNAAMQVSSTIQQQFHKDDGIIVSGLEMPSAVYSPTNSQGMKISVEDGTTSANAKTITSSTHSKSVSSSSGLSTTSKSETSSPEDGDGKISIPSFSTVNTKPPATKYVDIGDSQEIIAMEDINMLIEEDPLLALLALEKLLTGQFSNSSARVLLQELKTLMDSSSDLDHLVSNQESISKLNSLFHRLNQYQGMLTSDLKDFVEKVQNFFNENIIKHATSQQALKKHNQLLDSKTDIMNKLWSVKSTQTHIDSETSTTNAQIHELSLQIDELRKKLADLENQRDSLKSVANKCD</sequence>
<feature type="compositionally biased region" description="Low complexity" evidence="3">
    <location>
        <begin position="439"/>
        <end position="465"/>
    </location>
</feature>